<evidence type="ECO:0000256" key="8">
    <source>
        <dbReference type="PROSITE-ProRule" id="PRU01032"/>
    </source>
</evidence>
<protein>
    <recommendedName>
        <fullName evidence="9">Peptidase S53 domain-containing protein</fullName>
    </recommendedName>
</protein>
<accession>A0A8H7JCR9</accession>
<evidence type="ECO:0000256" key="2">
    <source>
        <dbReference type="ARBA" id="ARBA00022670"/>
    </source>
</evidence>
<evidence type="ECO:0000256" key="4">
    <source>
        <dbReference type="ARBA" id="ARBA00022801"/>
    </source>
</evidence>
<keyword evidence="2 8" id="KW-0645">Protease</keyword>
<keyword evidence="5 8" id="KW-0720">Serine protease</keyword>
<reference evidence="10" key="1">
    <citation type="submission" date="2018-12" db="EMBL/GenBank/DDBJ databases">
        <authorList>
            <person name="Syme R.A."/>
            <person name="Farfan-Caceres L."/>
            <person name="Lichtenzveig J."/>
        </authorList>
    </citation>
    <scope>NUCLEOTIDE SEQUENCE</scope>
    <source>
        <strain evidence="10">Al4</strain>
    </source>
</reference>
<dbReference type="PANTHER" id="PTHR14218">
    <property type="entry name" value="PROTEASE S8 TRIPEPTIDYL PEPTIDASE I CLN2"/>
    <property type="match status" value="1"/>
</dbReference>
<dbReference type="SUPFAM" id="SSF52743">
    <property type="entry name" value="Subtilisin-like"/>
    <property type="match status" value="1"/>
</dbReference>
<evidence type="ECO:0000256" key="5">
    <source>
        <dbReference type="ARBA" id="ARBA00022825"/>
    </source>
</evidence>
<dbReference type="InterPro" id="IPR015366">
    <property type="entry name" value="S53_propep"/>
</dbReference>
<feature type="active site" description="Charge relay system" evidence="8">
    <location>
        <position position="563"/>
    </location>
</feature>
<reference evidence="10" key="2">
    <citation type="submission" date="2020-09" db="EMBL/GenBank/DDBJ databases">
        <title>Reference genome assembly for Australian Ascochyta lentis isolate Al4.</title>
        <authorList>
            <person name="Lee R.C."/>
            <person name="Farfan-Caceres L.M."/>
            <person name="Debler J.W."/>
            <person name="Williams A.H."/>
            <person name="Henares B.M."/>
        </authorList>
    </citation>
    <scope>NUCLEOTIDE SEQUENCE</scope>
    <source>
        <strain evidence="10">Al4</strain>
    </source>
</reference>
<dbReference type="CDD" id="cd04056">
    <property type="entry name" value="Peptidases_S53"/>
    <property type="match status" value="1"/>
</dbReference>
<gene>
    <name evidence="10" type="ORF">EKO04_002091</name>
</gene>
<evidence type="ECO:0000256" key="6">
    <source>
        <dbReference type="ARBA" id="ARBA00022837"/>
    </source>
</evidence>
<dbReference type="EMBL" id="RZGK01000004">
    <property type="protein sequence ID" value="KAF9699903.1"/>
    <property type="molecule type" value="Genomic_DNA"/>
</dbReference>
<keyword evidence="6 8" id="KW-0106">Calcium</keyword>
<evidence type="ECO:0000313" key="10">
    <source>
        <dbReference type="EMBL" id="KAF9699903.1"/>
    </source>
</evidence>
<feature type="binding site" evidence="8">
    <location>
        <position position="625"/>
    </location>
    <ligand>
        <name>Ca(2+)</name>
        <dbReference type="ChEBI" id="CHEBI:29108"/>
    </ligand>
</feature>
<feature type="binding site" evidence="8">
    <location>
        <position position="604"/>
    </location>
    <ligand>
        <name>Ca(2+)</name>
        <dbReference type="ChEBI" id="CHEBI:29108"/>
    </ligand>
</feature>
<dbReference type="PROSITE" id="PS51695">
    <property type="entry name" value="SEDOLISIN"/>
    <property type="match status" value="1"/>
</dbReference>
<dbReference type="GO" id="GO:0004252">
    <property type="term" value="F:serine-type endopeptidase activity"/>
    <property type="evidence" value="ECO:0007669"/>
    <property type="project" value="UniProtKB-UniRule"/>
</dbReference>
<dbReference type="PANTHER" id="PTHR14218:SF19">
    <property type="entry name" value="SERINE PROTEASE AORO, PUTATIVE (AFU_ORTHOLOGUE AFUA_6G10250)-RELATED"/>
    <property type="match status" value="1"/>
</dbReference>
<feature type="binding site" evidence="8">
    <location>
        <position position="605"/>
    </location>
    <ligand>
        <name>Ca(2+)</name>
        <dbReference type="ChEBI" id="CHEBI:29108"/>
    </ligand>
</feature>
<dbReference type="CDD" id="cd11377">
    <property type="entry name" value="Pro-peptidase_S53"/>
    <property type="match status" value="1"/>
</dbReference>
<dbReference type="GO" id="GO:0005576">
    <property type="term" value="C:extracellular region"/>
    <property type="evidence" value="ECO:0007669"/>
    <property type="project" value="UniProtKB-SubCell"/>
</dbReference>
<comment type="caution">
    <text evidence="10">The sequence shown here is derived from an EMBL/GenBank/DDBJ whole genome shotgun (WGS) entry which is preliminary data.</text>
</comment>
<keyword evidence="11" id="KW-1185">Reference proteome</keyword>
<name>A0A8H7JCR9_9PLEO</name>
<dbReference type="GO" id="GO:0008240">
    <property type="term" value="F:tripeptidyl-peptidase activity"/>
    <property type="evidence" value="ECO:0007669"/>
    <property type="project" value="TreeGrafter"/>
</dbReference>
<evidence type="ECO:0000256" key="3">
    <source>
        <dbReference type="ARBA" id="ARBA00022723"/>
    </source>
</evidence>
<evidence type="ECO:0000313" key="11">
    <source>
        <dbReference type="Proteomes" id="UP000651452"/>
    </source>
</evidence>
<dbReference type="Gene3D" id="3.40.50.200">
    <property type="entry name" value="Peptidase S8/S53 domain"/>
    <property type="match status" value="1"/>
</dbReference>
<dbReference type="SUPFAM" id="SSF54897">
    <property type="entry name" value="Protease propeptides/inhibitors"/>
    <property type="match status" value="1"/>
</dbReference>
<dbReference type="OrthoDB" id="409122at2759"/>
<dbReference type="SMART" id="SM00944">
    <property type="entry name" value="Pro-kuma_activ"/>
    <property type="match status" value="1"/>
</dbReference>
<dbReference type="Proteomes" id="UP000651452">
    <property type="component" value="Unassembled WGS sequence"/>
</dbReference>
<evidence type="ECO:0000259" key="9">
    <source>
        <dbReference type="PROSITE" id="PS51695"/>
    </source>
</evidence>
<dbReference type="AlphaFoldDB" id="A0A8H7JCR9"/>
<evidence type="ECO:0000256" key="1">
    <source>
        <dbReference type="ARBA" id="ARBA00004239"/>
    </source>
</evidence>
<dbReference type="InterPro" id="IPR050819">
    <property type="entry name" value="Tripeptidyl-peptidase_I"/>
</dbReference>
<dbReference type="GO" id="GO:0006508">
    <property type="term" value="P:proteolysis"/>
    <property type="evidence" value="ECO:0007669"/>
    <property type="project" value="UniProtKB-KW"/>
</dbReference>
<dbReference type="GO" id="GO:0046872">
    <property type="term" value="F:metal ion binding"/>
    <property type="evidence" value="ECO:0007669"/>
    <property type="project" value="UniProtKB-UniRule"/>
</dbReference>
<dbReference type="Pfam" id="PF09286">
    <property type="entry name" value="Pro-kuma_activ"/>
    <property type="match status" value="1"/>
</dbReference>
<sequence length="646" mass="71048">MHESQTSEWFNAWETVGKASSSTLLPVRIALRQRNLQKGEKLLLEFSNPESPKFGRHMSVQEATDFFAPEQSSVDIVTDWLVSSGISRHRVSQSTNKQWLQIRASVEELECLIYAKFSIFRRVGSRAQSIAAESYYLPPQVQQHVDYITPAIKEIPYRTTVSLQKQNRKRKVERPKGVLFQAMKRSQNGSAFDPGLLLKDNCRNYLTTECIMSQYGIPNNTLASEGNQLGLFEGDGDHYSKVALDTFFSQLHPNIPSGTYPETRLINGAVGAVEDGFVPGNHTVESNLDLMSTWPIIWPQNPVIFQTDDIYSETNSEYRGFLNTFFNAIDGSYCKSSSYNQTKNCTVAGCQDPIYPDPNPAGYQGEPMCGAFEPTNVISISYYAGETYFPPAYMKRQCLEMMKLGLQGITIVGITGDFGVGSYPYRDGGYPNGCAGSNETVFIPSVPGSCPFVLSVGGTALQASSSSDNKPHEIAPTTYASGGGFSNNWEAPTWQKKHIRDYFSAVQLGFRGYNGTNNNLSTAGDGHGGVYNTQGRGFPDVAAFSTNFLMFNDGVWGRLHGTSLSGPIWGAILTVINEERLKVGKNTIGFINPILYAHPEVFTDITVGSNPGCHSPGFQCAKGWDPVTGLGTPNFPKLLDLFLSLP</sequence>
<keyword evidence="7" id="KW-0865">Zymogen</keyword>
<proteinExistence type="predicted"/>
<evidence type="ECO:0000256" key="7">
    <source>
        <dbReference type="ARBA" id="ARBA00023145"/>
    </source>
</evidence>
<dbReference type="InterPro" id="IPR036852">
    <property type="entry name" value="Peptidase_S8/S53_dom_sf"/>
</dbReference>
<dbReference type="InterPro" id="IPR030400">
    <property type="entry name" value="Sedolisin_dom"/>
</dbReference>
<organism evidence="10 11">
    <name type="scientific">Ascochyta lentis</name>
    <dbReference type="NCBI Taxonomy" id="205686"/>
    <lineage>
        <taxon>Eukaryota</taxon>
        <taxon>Fungi</taxon>
        <taxon>Dikarya</taxon>
        <taxon>Ascomycota</taxon>
        <taxon>Pezizomycotina</taxon>
        <taxon>Dothideomycetes</taxon>
        <taxon>Pleosporomycetidae</taxon>
        <taxon>Pleosporales</taxon>
        <taxon>Pleosporineae</taxon>
        <taxon>Didymellaceae</taxon>
        <taxon>Ascochyta</taxon>
    </lineage>
</organism>
<feature type="binding site" evidence="8">
    <location>
        <position position="623"/>
    </location>
    <ligand>
        <name>Ca(2+)</name>
        <dbReference type="ChEBI" id="CHEBI:29108"/>
    </ligand>
</feature>
<feature type="active site" description="Charge relay system" evidence="8">
    <location>
        <position position="285"/>
    </location>
</feature>
<comment type="cofactor">
    <cofactor evidence="8">
        <name>Ca(2+)</name>
        <dbReference type="ChEBI" id="CHEBI:29108"/>
    </cofactor>
    <text evidence="8">Binds 1 Ca(2+) ion per subunit.</text>
</comment>
<feature type="domain" description="Peptidase S53" evidence="9">
    <location>
        <begin position="205"/>
        <end position="645"/>
    </location>
</feature>
<keyword evidence="3 8" id="KW-0479">Metal-binding</keyword>
<comment type="subcellular location">
    <subcellularLocation>
        <location evidence="1">Secreted</location>
        <location evidence="1">Extracellular space</location>
    </subcellularLocation>
</comment>
<feature type="active site" description="Charge relay system" evidence="8">
    <location>
        <position position="289"/>
    </location>
</feature>
<keyword evidence="4 8" id="KW-0378">Hydrolase</keyword>